<name>K0STT8_THAOC</name>
<evidence type="ECO:0000256" key="1">
    <source>
        <dbReference type="SAM" id="Coils"/>
    </source>
</evidence>
<comment type="caution">
    <text evidence="3">The sequence shown here is derived from an EMBL/GenBank/DDBJ whole genome shotgun (WGS) entry which is preliminary data.</text>
</comment>
<sequence>PRKDEDGYSESFEEFVVENEIEIYDHTDLEQCQTARAALGFDVDHPNDHEVCEEFDNRLCDLFFRDLDFLAGGVDGEEVKFEQVTYTPIEYPPDPPLEYRELPRLKDFAIRDKKDGGEIDHLHGLQIAKFTLNNLYKWGKDVFEKKRDFAQDACKLLAAKCNTATLALENAEAAVQMAKNGCKFLPQTVIGNTNPLWIACTTKFEVKQAAVRIKMKAQEQVCKVKEDAKCTVLEPIQRYNQWAVLYGVGEALKAIDAVILHINLPDRTTNEEFEFTEATYDNVISLHKWNAEALDIVNFNIRQQHIQMRGELQVLLMLLMKYDIPLSPSILCRLVTKISQMMSTSFLGIQIFNALPGASAGDLSTLCSNLLGVGSGRRRLGSNEGPYSLKVTYDDSSFIEDIKEIQGAEEEIVDELHNVEEIELDILQKQEQILVEMKEIREAMDIPPRPSLPTRPPTRPPTVVTTPRPSSYRAAAICGNDSCETDETDKSCPKDCTNVQLDTTSYDQSMASSSESIRFAIKAKRAVAIKSLSFYTSTSARNSEITVKTQEGQYGRGIFSDWTTDGWTTVFHGRVFARGYVSRGAQLTTVKFDQDVVVPADKAQSFEVHIASSRIMVQLGGQEGMLAGQDMALEVYVGRSGAQSPAAFGGIIEYDGLDDGSTAGGRSNTGGRSKSAKAKTAKLEKDEMLVTGTNTAFLQAESNGEEEVVALDLVRVDGRALGDKVGAIMNDKMGALEENVKSIKADVEATNESIKADVKATNDKMLALETKLGSLETKLGSMEGMIAQIVKLLEAPGDGTAEEEIGDGSTN</sequence>
<feature type="non-terminal residue" evidence="3">
    <location>
        <position position="1"/>
    </location>
</feature>
<evidence type="ECO:0000256" key="2">
    <source>
        <dbReference type="SAM" id="MobiDB-lite"/>
    </source>
</evidence>
<organism evidence="3 4">
    <name type="scientific">Thalassiosira oceanica</name>
    <name type="common">Marine diatom</name>
    <dbReference type="NCBI Taxonomy" id="159749"/>
    <lineage>
        <taxon>Eukaryota</taxon>
        <taxon>Sar</taxon>
        <taxon>Stramenopiles</taxon>
        <taxon>Ochrophyta</taxon>
        <taxon>Bacillariophyta</taxon>
        <taxon>Coscinodiscophyceae</taxon>
        <taxon>Thalassiosirophycidae</taxon>
        <taxon>Thalassiosirales</taxon>
        <taxon>Thalassiosiraceae</taxon>
        <taxon>Thalassiosira</taxon>
    </lineage>
</organism>
<dbReference type="PANTHER" id="PTHR33683">
    <property type="entry name" value="1, PUTATIVE-RELATED"/>
    <property type="match status" value="1"/>
</dbReference>
<gene>
    <name evidence="3" type="ORF">THAOC_17819</name>
</gene>
<feature type="region of interest" description="Disordered" evidence="2">
    <location>
        <begin position="446"/>
        <end position="468"/>
    </location>
</feature>
<proteinExistence type="predicted"/>
<reference evidence="3 4" key="1">
    <citation type="journal article" date="2012" name="Genome Biol.">
        <title>Genome and low-iron response of an oceanic diatom adapted to chronic iron limitation.</title>
        <authorList>
            <person name="Lommer M."/>
            <person name="Specht M."/>
            <person name="Roy A.S."/>
            <person name="Kraemer L."/>
            <person name="Andreson R."/>
            <person name="Gutowska M.A."/>
            <person name="Wolf J."/>
            <person name="Bergner S.V."/>
            <person name="Schilhabel M.B."/>
            <person name="Klostermeier U.C."/>
            <person name="Beiko R.G."/>
            <person name="Rosenstiel P."/>
            <person name="Hippler M."/>
            <person name="Laroche J."/>
        </authorList>
    </citation>
    <scope>NUCLEOTIDE SEQUENCE [LARGE SCALE GENOMIC DNA]</scope>
    <source>
        <strain evidence="3 4">CCMP1005</strain>
    </source>
</reference>
<keyword evidence="1" id="KW-0175">Coiled coil</keyword>
<dbReference type="AlphaFoldDB" id="K0STT8"/>
<dbReference type="PANTHER" id="PTHR33683:SF46">
    <property type="entry name" value="SUSHI DOMAIN-CONTAINING PROTEIN"/>
    <property type="match status" value="1"/>
</dbReference>
<evidence type="ECO:0000313" key="3">
    <source>
        <dbReference type="EMBL" id="EJK61652.1"/>
    </source>
</evidence>
<dbReference type="Gene3D" id="1.20.5.170">
    <property type="match status" value="1"/>
</dbReference>
<dbReference type="Proteomes" id="UP000266841">
    <property type="component" value="Unassembled WGS sequence"/>
</dbReference>
<dbReference type="EMBL" id="AGNL01019684">
    <property type="protein sequence ID" value="EJK61652.1"/>
    <property type="molecule type" value="Genomic_DNA"/>
</dbReference>
<keyword evidence="4" id="KW-1185">Reference proteome</keyword>
<protein>
    <submittedName>
        <fullName evidence="3">Uncharacterized protein</fullName>
    </submittedName>
</protein>
<feature type="coiled-coil region" evidence="1">
    <location>
        <begin position="733"/>
        <end position="778"/>
    </location>
</feature>
<accession>K0STT8</accession>
<evidence type="ECO:0000313" key="4">
    <source>
        <dbReference type="Proteomes" id="UP000266841"/>
    </source>
</evidence>
<feature type="compositionally biased region" description="Pro residues" evidence="2">
    <location>
        <begin position="447"/>
        <end position="460"/>
    </location>
</feature>